<proteinExistence type="predicted"/>
<dbReference type="Gene3D" id="1.10.533.10">
    <property type="entry name" value="Death Domain, Fas"/>
    <property type="match status" value="1"/>
</dbReference>
<feature type="region of interest" description="Disordered" evidence="1">
    <location>
        <begin position="222"/>
        <end position="244"/>
    </location>
</feature>
<feature type="region of interest" description="Disordered" evidence="1">
    <location>
        <begin position="405"/>
        <end position="441"/>
    </location>
</feature>
<protein>
    <recommendedName>
        <fullName evidence="4">Death domain-containing protein</fullName>
    </recommendedName>
</protein>
<keyword evidence="3" id="KW-1185">Reference proteome</keyword>
<dbReference type="CDD" id="cd01670">
    <property type="entry name" value="Death"/>
    <property type="match status" value="1"/>
</dbReference>
<feature type="compositionally biased region" description="Basic and acidic residues" evidence="1">
    <location>
        <begin position="76"/>
        <end position="86"/>
    </location>
</feature>
<feature type="compositionally biased region" description="Basic and acidic residues" evidence="1">
    <location>
        <begin position="1"/>
        <end position="20"/>
    </location>
</feature>
<evidence type="ECO:0000313" key="3">
    <source>
        <dbReference type="Proteomes" id="UP000762676"/>
    </source>
</evidence>
<evidence type="ECO:0008006" key="4">
    <source>
        <dbReference type="Google" id="ProtNLM"/>
    </source>
</evidence>
<dbReference type="Proteomes" id="UP000762676">
    <property type="component" value="Unassembled WGS sequence"/>
</dbReference>
<dbReference type="AlphaFoldDB" id="A0AAV4FXH9"/>
<accession>A0AAV4FXH9</accession>
<feature type="compositionally biased region" description="Basic and acidic residues" evidence="1">
    <location>
        <begin position="405"/>
        <end position="422"/>
    </location>
</feature>
<feature type="compositionally biased region" description="Basic and acidic residues" evidence="1">
    <location>
        <begin position="431"/>
        <end position="441"/>
    </location>
</feature>
<sequence length="647" mass="74806">MKTEKKERSRGREGSARYDEDNSTISPDGSPNRNHHNDEDHHHHDHYNRHFNHSGSDGATTNYSPRRPRGRAAAADNRRTQSERRASSRHGRLHGCRAMNPHVRAVRETATLLRREVKAFLRQYLGPGSKFDIPACTRCLEEDVLPGWGVSSDGVKDYEKFLKLTLRRETDEEIVDSDQYMDLISIAKRAREFEILLSGCQRRLHSCYDSHARPHLVSLKHMLPSTETPPPTSSHHDSSAKGDNVLNSVDQYEAAASHQAETVEHKLAELDNTYASYKETLRPFVEFVRSGDSHSSEMGRCCKSVLEVCKMLEAWAQGDHGYPESLVKELEEKKRLKESLQLTLRQTQLEKSEKSENINKLLRKEAKAARLYTQFKTIRERLKDRLAQLRDRDLILSEKLTTRREQLEAAREEREGRGDASPRRSQPSSSGEEKLEANIDNLERERRVTGKNIDRVEGDIKPTNDRAYENKVEMVTFRHQREETEKECRRLDGEIVSLRERIARLDELCERLVFIRELKISPEAYRKGLRQLRRQEALKADGSQDLTEACQQAAPALGKKWRKLYFYLPFDPPRDVDKRQRDVTLLDTIASRKDLTDNEVARKSLEKWRTFHRRGVVLDLSQALRAIHKSALATQIEKTFRAHALET</sequence>
<dbReference type="InterPro" id="IPR011029">
    <property type="entry name" value="DEATH-like_dom_sf"/>
</dbReference>
<feature type="region of interest" description="Disordered" evidence="1">
    <location>
        <begin position="1"/>
        <end position="94"/>
    </location>
</feature>
<comment type="caution">
    <text evidence="2">The sequence shown here is derived from an EMBL/GenBank/DDBJ whole genome shotgun (WGS) entry which is preliminary data.</text>
</comment>
<evidence type="ECO:0000256" key="1">
    <source>
        <dbReference type="SAM" id="MobiDB-lite"/>
    </source>
</evidence>
<name>A0AAV4FXH9_9GAST</name>
<organism evidence="2 3">
    <name type="scientific">Elysia marginata</name>
    <dbReference type="NCBI Taxonomy" id="1093978"/>
    <lineage>
        <taxon>Eukaryota</taxon>
        <taxon>Metazoa</taxon>
        <taxon>Spiralia</taxon>
        <taxon>Lophotrochozoa</taxon>
        <taxon>Mollusca</taxon>
        <taxon>Gastropoda</taxon>
        <taxon>Heterobranchia</taxon>
        <taxon>Euthyneura</taxon>
        <taxon>Panpulmonata</taxon>
        <taxon>Sacoglossa</taxon>
        <taxon>Placobranchoidea</taxon>
        <taxon>Plakobranchidae</taxon>
        <taxon>Elysia</taxon>
    </lineage>
</organism>
<feature type="compositionally biased region" description="Polar residues" evidence="1">
    <location>
        <begin position="54"/>
        <end position="64"/>
    </location>
</feature>
<dbReference type="EMBL" id="BMAT01000971">
    <property type="protein sequence ID" value="GFR77425.1"/>
    <property type="molecule type" value="Genomic_DNA"/>
</dbReference>
<reference evidence="2 3" key="1">
    <citation type="journal article" date="2021" name="Elife">
        <title>Chloroplast acquisition without the gene transfer in kleptoplastic sea slugs, Plakobranchus ocellatus.</title>
        <authorList>
            <person name="Maeda T."/>
            <person name="Takahashi S."/>
            <person name="Yoshida T."/>
            <person name="Shimamura S."/>
            <person name="Takaki Y."/>
            <person name="Nagai Y."/>
            <person name="Toyoda A."/>
            <person name="Suzuki Y."/>
            <person name="Arimoto A."/>
            <person name="Ishii H."/>
            <person name="Satoh N."/>
            <person name="Nishiyama T."/>
            <person name="Hasebe M."/>
            <person name="Maruyama T."/>
            <person name="Minagawa J."/>
            <person name="Obokata J."/>
            <person name="Shigenobu S."/>
        </authorList>
    </citation>
    <scope>NUCLEOTIDE SEQUENCE [LARGE SCALE GENOMIC DNA]</scope>
</reference>
<feature type="compositionally biased region" description="Basic residues" evidence="1">
    <location>
        <begin position="43"/>
        <end position="52"/>
    </location>
</feature>
<evidence type="ECO:0000313" key="2">
    <source>
        <dbReference type="EMBL" id="GFR77425.1"/>
    </source>
</evidence>
<gene>
    <name evidence="2" type="ORF">ElyMa_000508300</name>
</gene>